<reference evidence="2" key="1">
    <citation type="journal article" date="2019" name="Int. J. Syst. Evol. Microbiol.">
        <title>The Global Catalogue of Microorganisms (GCM) 10K type strain sequencing project: providing services to taxonomists for standard genome sequencing and annotation.</title>
        <authorList>
            <consortium name="The Broad Institute Genomics Platform"/>
            <consortium name="The Broad Institute Genome Sequencing Center for Infectious Disease"/>
            <person name="Wu L."/>
            <person name="Ma J."/>
        </authorList>
    </citation>
    <scope>NUCLEOTIDE SEQUENCE [LARGE SCALE GENOMIC DNA]</scope>
    <source>
        <strain evidence="2">NBRC 111980</strain>
    </source>
</reference>
<name>A0ABQ5XR37_9GAMM</name>
<accession>A0ABQ5XR37</accession>
<evidence type="ECO:0000313" key="1">
    <source>
        <dbReference type="EMBL" id="GLQ93736.1"/>
    </source>
</evidence>
<dbReference type="Proteomes" id="UP001156670">
    <property type="component" value="Unassembled WGS sequence"/>
</dbReference>
<protein>
    <submittedName>
        <fullName evidence="1">Uncharacterized protein</fullName>
    </submittedName>
</protein>
<evidence type="ECO:0000313" key="2">
    <source>
        <dbReference type="Proteomes" id="UP001156670"/>
    </source>
</evidence>
<comment type="caution">
    <text evidence="1">The sequence shown here is derived from an EMBL/GenBank/DDBJ whole genome shotgun (WGS) entry which is preliminary data.</text>
</comment>
<organism evidence="1 2">
    <name type="scientific">Dyella acidisoli</name>
    <dbReference type="NCBI Taxonomy" id="1867834"/>
    <lineage>
        <taxon>Bacteria</taxon>
        <taxon>Pseudomonadati</taxon>
        <taxon>Pseudomonadota</taxon>
        <taxon>Gammaproteobacteria</taxon>
        <taxon>Lysobacterales</taxon>
        <taxon>Rhodanobacteraceae</taxon>
        <taxon>Dyella</taxon>
    </lineage>
</organism>
<dbReference type="EMBL" id="BSOB01000025">
    <property type="protein sequence ID" value="GLQ93736.1"/>
    <property type="molecule type" value="Genomic_DNA"/>
</dbReference>
<keyword evidence="2" id="KW-1185">Reference proteome</keyword>
<gene>
    <name evidence="1" type="ORF">GCM10007901_26870</name>
</gene>
<sequence>MLLPLELPVLEVELAPLIALASALEVLPRLEMLLMKASSKGFWRHRTAGKAHVPTVDRMRALPTARVGFLTA</sequence>
<proteinExistence type="predicted"/>